<organism evidence="1 2">
    <name type="scientific">Solimonas terrae</name>
    <dbReference type="NCBI Taxonomy" id="1396819"/>
    <lineage>
        <taxon>Bacteria</taxon>
        <taxon>Pseudomonadati</taxon>
        <taxon>Pseudomonadota</taxon>
        <taxon>Gammaproteobacteria</taxon>
        <taxon>Nevskiales</taxon>
        <taxon>Nevskiaceae</taxon>
        <taxon>Solimonas</taxon>
    </lineage>
</organism>
<dbReference type="AlphaFoldDB" id="A0A6M2BN36"/>
<dbReference type="PANTHER" id="PTHR41368:SF1">
    <property type="entry name" value="PROTEIN YGHO"/>
    <property type="match status" value="1"/>
</dbReference>
<gene>
    <name evidence="1" type="ORF">G7Y85_02585</name>
</gene>
<dbReference type="EMBL" id="JAAMOW010000001">
    <property type="protein sequence ID" value="NGY03641.1"/>
    <property type="molecule type" value="Genomic_DNA"/>
</dbReference>
<sequence length="377" mass="42468">MTSSVEMVPVRSAAEMRRFIRVQARLHAHDPLFIAPLELERSEAFSAKKNPFFAHADVQFWIAQRDGVDVGRISAQIDHLSPMLRDEGAGHFGLIEAEDDPAIFAALFETAEAWLRERGCRRALGPFNLSINEETGLLVRGFDTPPMLMMGHDQPHVGTRIEAQGYEGVKDLLAYILETAHAPPAGLQRMLAQPPKNLRVRPLDKKRYREDIGTITAIFNDAWSQNWGFVPYTEAEVEHLAQALKPLLDPQLVPIAELDGEAVAFGVLLPNLNEAIRDFGGKLLPFNWARLLWRLKVRGVGTGRVPLMGVRRSLGADFTARAVPFFVIDAMRQRCLQLGIRQVELSWILENNAPMRRLLEMIGSRDYKTYRVYGKAL</sequence>
<dbReference type="PANTHER" id="PTHR41368">
    <property type="entry name" value="PROTEIN YGHO"/>
    <property type="match status" value="1"/>
</dbReference>
<evidence type="ECO:0000313" key="1">
    <source>
        <dbReference type="EMBL" id="NGY03641.1"/>
    </source>
</evidence>
<keyword evidence="1" id="KW-0378">Hydrolase</keyword>
<reference evidence="1 2" key="1">
    <citation type="journal article" date="2014" name="Int. J. Syst. Evol. Microbiol.">
        <title>Solimonas terrae sp. nov., isolated from soil.</title>
        <authorList>
            <person name="Kim S.J."/>
            <person name="Moon J.Y."/>
            <person name="Weon H.Y."/>
            <person name="Ahn J.H."/>
            <person name="Chen W.M."/>
            <person name="Kwon S.W."/>
        </authorList>
    </citation>
    <scope>NUCLEOTIDE SEQUENCE [LARGE SCALE GENOMIC DNA]</scope>
    <source>
        <strain evidence="1 2">KIS83-12</strain>
    </source>
</reference>
<dbReference type="SUPFAM" id="SSF55729">
    <property type="entry name" value="Acyl-CoA N-acyltransferases (Nat)"/>
    <property type="match status" value="1"/>
</dbReference>
<dbReference type="Proteomes" id="UP000472676">
    <property type="component" value="Unassembled WGS sequence"/>
</dbReference>
<accession>A0A6M2BN36</accession>
<evidence type="ECO:0000313" key="2">
    <source>
        <dbReference type="Proteomes" id="UP000472676"/>
    </source>
</evidence>
<comment type="caution">
    <text evidence="1">The sequence shown here is derived from an EMBL/GenBank/DDBJ whole genome shotgun (WGS) entry which is preliminary data.</text>
</comment>
<dbReference type="RefSeq" id="WP_166251229.1">
    <property type="nucleotide sequence ID" value="NZ_JAAMOW010000001.1"/>
</dbReference>
<proteinExistence type="predicted"/>
<name>A0A6M2BN36_9GAMM</name>
<dbReference type="Gene3D" id="3.40.630.30">
    <property type="match status" value="1"/>
</dbReference>
<dbReference type="InterPro" id="IPR039968">
    <property type="entry name" value="BcerS-like"/>
</dbReference>
<keyword evidence="2" id="KW-1185">Reference proteome</keyword>
<protein>
    <submittedName>
        <fullName evidence="1">dATP pyrophosphohydrolase</fullName>
    </submittedName>
</protein>
<dbReference type="GO" id="GO:0016787">
    <property type="term" value="F:hydrolase activity"/>
    <property type="evidence" value="ECO:0007669"/>
    <property type="project" value="UniProtKB-KW"/>
</dbReference>
<dbReference type="InterPro" id="IPR016181">
    <property type="entry name" value="Acyl_CoA_acyltransferase"/>
</dbReference>